<reference evidence="2" key="1">
    <citation type="submission" date="2020-05" db="EMBL/GenBank/DDBJ databases">
        <title>Nod-independent and nitrogen-fixing Bradyrhizobium aeschynomene sp. nov. isolated from nodules of Aeschynomene indica.</title>
        <authorList>
            <person name="Zhang Z."/>
        </authorList>
    </citation>
    <scope>NUCLEOTIDE SEQUENCE</scope>
    <source>
        <strain evidence="2">83012</strain>
    </source>
</reference>
<dbReference type="Proteomes" id="UP000886476">
    <property type="component" value="Unassembled WGS sequence"/>
</dbReference>
<evidence type="ECO:0000259" key="1">
    <source>
        <dbReference type="PROSITE" id="PS50943"/>
    </source>
</evidence>
<evidence type="ECO:0000313" key="2">
    <source>
        <dbReference type="EMBL" id="NPU64727.1"/>
    </source>
</evidence>
<gene>
    <name evidence="2" type="ORF">HL667_06955</name>
</gene>
<dbReference type="InterPro" id="IPR001387">
    <property type="entry name" value="Cro/C1-type_HTH"/>
</dbReference>
<dbReference type="InterPro" id="IPR010982">
    <property type="entry name" value="Lambda_DNA-bd_dom_sf"/>
</dbReference>
<comment type="caution">
    <text evidence="2">The sequence shown here is derived from an EMBL/GenBank/DDBJ whole genome shotgun (WGS) entry which is preliminary data.</text>
</comment>
<organism evidence="2 3">
    <name type="scientific">Bradyrhizobium aeschynomenes</name>
    <dbReference type="NCBI Taxonomy" id="2734909"/>
    <lineage>
        <taxon>Bacteria</taxon>
        <taxon>Pseudomonadati</taxon>
        <taxon>Pseudomonadota</taxon>
        <taxon>Alphaproteobacteria</taxon>
        <taxon>Hyphomicrobiales</taxon>
        <taxon>Nitrobacteraceae</taxon>
        <taxon>Bradyrhizobium</taxon>
    </lineage>
</organism>
<proteinExistence type="predicted"/>
<sequence length="112" mass="12419">MQVLGQKLRLRAKELGFSNAEVARRAGLSERRYGFYVTGDREPDLSTLLRICKVLTTTPNALLGISEDGKEGANRTALTERLRLAGRALSENDLQILTVQAEALVLHRGRSR</sequence>
<accession>A0ABX2C8Z1</accession>
<dbReference type="EMBL" id="JABFDN010000002">
    <property type="protein sequence ID" value="NPU64727.1"/>
    <property type="molecule type" value="Genomic_DNA"/>
</dbReference>
<dbReference type="SUPFAM" id="SSF47413">
    <property type="entry name" value="lambda repressor-like DNA-binding domains"/>
    <property type="match status" value="1"/>
</dbReference>
<evidence type="ECO:0000313" key="3">
    <source>
        <dbReference type="Proteomes" id="UP000886476"/>
    </source>
</evidence>
<name>A0ABX2C8Z1_9BRAD</name>
<dbReference type="CDD" id="cd00093">
    <property type="entry name" value="HTH_XRE"/>
    <property type="match status" value="1"/>
</dbReference>
<keyword evidence="3" id="KW-1185">Reference proteome</keyword>
<dbReference type="PROSITE" id="PS50943">
    <property type="entry name" value="HTH_CROC1"/>
    <property type="match status" value="1"/>
</dbReference>
<protein>
    <submittedName>
        <fullName evidence="2">Helix-turn-helix transcriptional regulator</fullName>
    </submittedName>
</protein>
<feature type="domain" description="HTH cro/C1-type" evidence="1">
    <location>
        <begin position="8"/>
        <end position="62"/>
    </location>
</feature>
<dbReference type="Pfam" id="PF01381">
    <property type="entry name" value="HTH_3"/>
    <property type="match status" value="1"/>
</dbReference>
<dbReference type="RefSeq" id="WP_172109852.1">
    <property type="nucleotide sequence ID" value="NZ_JABFDN010000002.1"/>
</dbReference>
<dbReference type="SMART" id="SM00530">
    <property type="entry name" value="HTH_XRE"/>
    <property type="match status" value="1"/>
</dbReference>
<dbReference type="Gene3D" id="1.10.260.40">
    <property type="entry name" value="lambda repressor-like DNA-binding domains"/>
    <property type="match status" value="1"/>
</dbReference>